<keyword evidence="2" id="KW-1185">Reference proteome</keyword>
<dbReference type="VEuPathDB" id="FungiDB:CPSG_10106"/>
<dbReference type="AlphaFoldDB" id="E9DJV7"/>
<dbReference type="VEuPathDB" id="FungiDB:D8B26_005415"/>
<protein>
    <submittedName>
        <fullName evidence="1">Uncharacterized protein</fullName>
    </submittedName>
</protein>
<evidence type="ECO:0000313" key="2">
    <source>
        <dbReference type="Proteomes" id="UP000002497"/>
    </source>
</evidence>
<proteinExistence type="predicted"/>
<reference evidence="2" key="1">
    <citation type="journal article" date="2010" name="Genome Res.">
        <title>Population genomic sequencing of Coccidioides fungi reveals recent hybridization and transposon control.</title>
        <authorList>
            <person name="Neafsey D.E."/>
            <person name="Barker B.M."/>
            <person name="Sharpton T.J."/>
            <person name="Stajich J.E."/>
            <person name="Park D.J."/>
            <person name="Whiston E."/>
            <person name="Hung C.-Y."/>
            <person name="McMahan C."/>
            <person name="White J."/>
            <person name="Sykes S."/>
            <person name="Heiman D."/>
            <person name="Young S."/>
            <person name="Zeng Q."/>
            <person name="Abouelleil A."/>
            <person name="Aftuck L."/>
            <person name="Bessette D."/>
            <person name="Brown A."/>
            <person name="FitzGerald M."/>
            <person name="Lui A."/>
            <person name="Macdonald J.P."/>
            <person name="Priest M."/>
            <person name="Orbach M.J."/>
            <person name="Galgiani J.N."/>
            <person name="Kirkland T.N."/>
            <person name="Cole G.T."/>
            <person name="Birren B.W."/>
            <person name="Henn M.R."/>
            <person name="Taylor J.W."/>
            <person name="Rounsley S.D."/>
        </authorList>
    </citation>
    <scope>NUCLEOTIDE SEQUENCE [LARGE SCALE GENOMIC DNA]</scope>
    <source>
        <strain evidence="2">RMSCC 757 / Silveira</strain>
    </source>
</reference>
<name>E9DJV7_COCPS</name>
<accession>E9DJV7</accession>
<dbReference type="OMA" id="TITMELI"/>
<sequence>MEAPYLISGELQMGVPFRMISQQVQAAHLVASSAYPNERQLASIISQAKGLSHLATVGLEHTSLTCSNILIGFDGVIKIAGLEFCEEHPLDQSQAQSIQALVAITMELMQKHGKDDGVVGVDDLNRWPIDSDAVKFLSAASSATCLEILKQHPLIMKQHGSAGELVGLARLALISTRTFYCYK</sequence>
<organism evidence="2">
    <name type="scientific">Coccidioides posadasii (strain RMSCC 757 / Silveira)</name>
    <name type="common">Valley fever fungus</name>
    <dbReference type="NCBI Taxonomy" id="443226"/>
    <lineage>
        <taxon>Eukaryota</taxon>
        <taxon>Fungi</taxon>
        <taxon>Dikarya</taxon>
        <taxon>Ascomycota</taxon>
        <taxon>Pezizomycotina</taxon>
        <taxon>Eurotiomycetes</taxon>
        <taxon>Eurotiomycetidae</taxon>
        <taxon>Onygenales</taxon>
        <taxon>Onygenaceae</taxon>
        <taxon>Coccidioides</taxon>
    </lineage>
</organism>
<dbReference type="EMBL" id="GL636525">
    <property type="protein sequence ID" value="EFW13295.1"/>
    <property type="molecule type" value="Genomic_DNA"/>
</dbReference>
<reference evidence="2" key="2">
    <citation type="submission" date="2010-03" db="EMBL/GenBank/DDBJ databases">
        <title>The genome sequence of Coccidioides posadasii strain Silveira.</title>
        <authorList>
            <consortium name="The Broad Institute Genome Sequencing Center for Infectious Disease"/>
            <person name="Neafsey D."/>
            <person name="Orbach M."/>
            <person name="Henn M.R."/>
            <person name="Cole G.T."/>
            <person name="Galgiani J."/>
            <person name="Gardner M.J."/>
            <person name="Kirkland T.N."/>
            <person name="Taylor J.W."/>
            <person name="Young S.K."/>
            <person name="Zeng Q."/>
            <person name="Koehrsen M."/>
            <person name="Alvarado L."/>
            <person name="Berlin A."/>
            <person name="Borenstein D."/>
            <person name="Chapman S.B."/>
            <person name="Chen Z."/>
            <person name="Engels R."/>
            <person name="Freedman E."/>
            <person name="Gellesch M."/>
            <person name="Goldberg J."/>
            <person name="Griggs A."/>
            <person name="Gujja S."/>
            <person name="Heilman E."/>
            <person name="Heiman D."/>
            <person name="Howarth C."/>
            <person name="Jen D."/>
            <person name="Larson L."/>
            <person name="Mehta T."/>
            <person name="Neiman D."/>
            <person name="Park D."/>
            <person name="Pearson M."/>
            <person name="Richards J."/>
            <person name="Roberts A."/>
            <person name="Saif S."/>
            <person name="Shea T."/>
            <person name="Shenoy N."/>
            <person name="Sisk P."/>
            <person name="Stolte C."/>
            <person name="Sykes S."/>
            <person name="Walk T."/>
            <person name="White J."/>
            <person name="Yandava C."/>
            <person name="Haas B."/>
            <person name="Nusbaum C."/>
            <person name="Birren B."/>
        </authorList>
    </citation>
    <scope>NUCLEOTIDE SEQUENCE [LARGE SCALE GENOMIC DNA]</scope>
    <source>
        <strain evidence="2">RMSCC 757 / Silveira</strain>
    </source>
</reference>
<dbReference type="SUPFAM" id="SSF56112">
    <property type="entry name" value="Protein kinase-like (PK-like)"/>
    <property type="match status" value="1"/>
</dbReference>
<dbReference type="STRING" id="443226.E9DJV7"/>
<dbReference type="HOGENOM" id="CLU_1489661_0_0_1"/>
<dbReference type="Proteomes" id="UP000002497">
    <property type="component" value="Unassembled WGS sequence"/>
</dbReference>
<dbReference type="OrthoDB" id="4178238at2759"/>
<gene>
    <name evidence="1" type="ORF">CPSG_10106</name>
</gene>
<evidence type="ECO:0000313" key="1">
    <source>
        <dbReference type="EMBL" id="EFW13295.1"/>
    </source>
</evidence>
<dbReference type="InterPro" id="IPR011009">
    <property type="entry name" value="Kinase-like_dom_sf"/>
</dbReference>